<evidence type="ECO:0000259" key="4">
    <source>
        <dbReference type="Pfam" id="PF14748"/>
    </source>
</evidence>
<feature type="domain" description="Pyrroline-5-carboxylate reductase dimerisation" evidence="4">
    <location>
        <begin position="162"/>
        <end position="261"/>
    </location>
</feature>
<dbReference type="EC" id="1.5.1.2" evidence="2"/>
<keyword evidence="2" id="KW-0560">Oxidoreductase</keyword>
<comment type="catalytic activity">
    <reaction evidence="2">
        <text>L-proline + NADP(+) = (S)-1-pyrroline-5-carboxylate + NADPH + 2 H(+)</text>
        <dbReference type="Rhea" id="RHEA:14109"/>
        <dbReference type="ChEBI" id="CHEBI:15378"/>
        <dbReference type="ChEBI" id="CHEBI:17388"/>
        <dbReference type="ChEBI" id="CHEBI:57783"/>
        <dbReference type="ChEBI" id="CHEBI:58349"/>
        <dbReference type="ChEBI" id="CHEBI:60039"/>
        <dbReference type="EC" id="1.5.1.2"/>
    </reaction>
</comment>
<evidence type="ECO:0000256" key="2">
    <source>
        <dbReference type="HAMAP-Rule" id="MF_01925"/>
    </source>
</evidence>
<keyword evidence="2" id="KW-0641">Proline biosynthesis</keyword>
<evidence type="ECO:0000313" key="6">
    <source>
        <dbReference type="Proteomes" id="UP001240171"/>
    </source>
</evidence>
<evidence type="ECO:0000313" key="5">
    <source>
        <dbReference type="EMBL" id="MDO7905499.1"/>
    </source>
</evidence>
<dbReference type="NCBIfam" id="NF005814">
    <property type="entry name" value="PRK07680.1"/>
    <property type="match status" value="1"/>
</dbReference>
<name>A0ABT9CA24_9BACL</name>
<dbReference type="InterPro" id="IPR028939">
    <property type="entry name" value="P5C_Rdtase_cat_N"/>
</dbReference>
<keyword evidence="2" id="KW-0028">Amino-acid biosynthesis</keyword>
<dbReference type="InterPro" id="IPR029036">
    <property type="entry name" value="P5CR_dimer"/>
</dbReference>
<dbReference type="InterPro" id="IPR053790">
    <property type="entry name" value="P5CR-like_CS"/>
</dbReference>
<dbReference type="RefSeq" id="WP_305022662.1">
    <property type="nucleotide sequence ID" value="NZ_JAUQTB010000001.1"/>
</dbReference>
<dbReference type="Pfam" id="PF14748">
    <property type="entry name" value="P5CR_dimer"/>
    <property type="match status" value="1"/>
</dbReference>
<dbReference type="Gene3D" id="3.40.50.720">
    <property type="entry name" value="NAD(P)-binding Rossmann-like Domain"/>
    <property type="match status" value="1"/>
</dbReference>
<comment type="caution">
    <text evidence="5">The sequence shown here is derived from an EMBL/GenBank/DDBJ whole genome shotgun (WGS) entry which is preliminary data.</text>
</comment>
<organism evidence="5 6">
    <name type="scientific">Paenibacillus lacisoli</name>
    <dbReference type="NCBI Taxonomy" id="3064525"/>
    <lineage>
        <taxon>Bacteria</taxon>
        <taxon>Bacillati</taxon>
        <taxon>Bacillota</taxon>
        <taxon>Bacilli</taxon>
        <taxon>Bacillales</taxon>
        <taxon>Paenibacillaceae</taxon>
        <taxon>Paenibacillus</taxon>
    </lineage>
</organism>
<dbReference type="PIRSF" id="PIRSF000193">
    <property type="entry name" value="Pyrrol-5-carb_rd"/>
    <property type="match status" value="1"/>
</dbReference>
<accession>A0ABT9CA24</accession>
<sequence length="281" mass="30891">MKVGFIGTGNMGSLLIDAFIAAGALEPHQITASNRTRTKTEQLSERYPGLKSAANNRETAACSHILFLCVKPLEFHHVLQEIQDVTTPDQIAVSITSPVQLRHLESRLPCKISKIIPSITHLAGSGASLCIHGDRMQMEDRSLLEELFASISRPLQVSENFTRITSDFSSCGPAFLAFFLDQWIAAAVKLTGMEQQDLIRLSGEMLLGTGKLLTESGLTPGELQARVSVRGGITAEALAVLDAHLNNAFEQLIMTTQAKYDEDVHKLDRQFDISEVNRQQY</sequence>
<evidence type="ECO:0000259" key="3">
    <source>
        <dbReference type="Pfam" id="PF03807"/>
    </source>
</evidence>
<keyword evidence="6" id="KW-1185">Reference proteome</keyword>
<reference evidence="5 6" key="1">
    <citation type="submission" date="2023-07" db="EMBL/GenBank/DDBJ databases">
        <title>Paenibacillus sp. JX-17 nov. isolated from soil.</title>
        <authorList>
            <person name="Wan Y."/>
            <person name="Liu B."/>
        </authorList>
    </citation>
    <scope>NUCLEOTIDE SEQUENCE [LARGE SCALE GENOMIC DNA]</scope>
    <source>
        <strain evidence="5 6">JX-17</strain>
    </source>
</reference>
<keyword evidence="2" id="KW-0963">Cytoplasm</keyword>
<comment type="similarity">
    <text evidence="1 2">Belongs to the pyrroline-5-carboxylate reductase family.</text>
</comment>
<dbReference type="InterPro" id="IPR036291">
    <property type="entry name" value="NAD(P)-bd_dom_sf"/>
</dbReference>
<dbReference type="PANTHER" id="PTHR11645">
    <property type="entry name" value="PYRROLINE-5-CARBOXYLATE REDUCTASE"/>
    <property type="match status" value="1"/>
</dbReference>
<dbReference type="HAMAP" id="MF_01925">
    <property type="entry name" value="P5C_reductase"/>
    <property type="match status" value="1"/>
</dbReference>
<dbReference type="Gene3D" id="1.10.3730.10">
    <property type="entry name" value="ProC C-terminal domain-like"/>
    <property type="match status" value="1"/>
</dbReference>
<dbReference type="SUPFAM" id="SSF48179">
    <property type="entry name" value="6-phosphogluconate dehydrogenase C-terminal domain-like"/>
    <property type="match status" value="1"/>
</dbReference>
<dbReference type="SUPFAM" id="SSF51735">
    <property type="entry name" value="NAD(P)-binding Rossmann-fold domains"/>
    <property type="match status" value="1"/>
</dbReference>
<keyword evidence="2" id="KW-0521">NADP</keyword>
<gene>
    <name evidence="5" type="primary">comER</name>
    <name evidence="2" type="synonym">proC</name>
    <name evidence="5" type="ORF">Q5741_03630</name>
</gene>
<comment type="subcellular location">
    <subcellularLocation>
        <location evidence="2">Cytoplasm</location>
    </subcellularLocation>
</comment>
<comment type="pathway">
    <text evidence="2">Amino-acid biosynthesis; L-proline biosynthesis; L-proline from L-glutamate 5-semialdehyde: step 1/1.</text>
</comment>
<proteinExistence type="inferred from homology"/>
<dbReference type="EMBL" id="JAUQTB010000001">
    <property type="protein sequence ID" value="MDO7905499.1"/>
    <property type="molecule type" value="Genomic_DNA"/>
</dbReference>
<comment type="catalytic activity">
    <reaction evidence="2">
        <text>L-proline + NAD(+) = (S)-1-pyrroline-5-carboxylate + NADH + 2 H(+)</text>
        <dbReference type="Rhea" id="RHEA:14105"/>
        <dbReference type="ChEBI" id="CHEBI:15378"/>
        <dbReference type="ChEBI" id="CHEBI:17388"/>
        <dbReference type="ChEBI" id="CHEBI:57540"/>
        <dbReference type="ChEBI" id="CHEBI:57945"/>
        <dbReference type="ChEBI" id="CHEBI:60039"/>
        <dbReference type="EC" id="1.5.1.2"/>
    </reaction>
</comment>
<evidence type="ECO:0000256" key="1">
    <source>
        <dbReference type="ARBA" id="ARBA00005525"/>
    </source>
</evidence>
<feature type="domain" description="Pyrroline-5-carboxylate reductase catalytic N-terminal" evidence="3">
    <location>
        <begin position="2"/>
        <end position="97"/>
    </location>
</feature>
<dbReference type="Proteomes" id="UP001240171">
    <property type="component" value="Unassembled WGS sequence"/>
</dbReference>
<protein>
    <recommendedName>
        <fullName evidence="2">Pyrroline-5-carboxylate reductase</fullName>
        <shortName evidence="2">P5C reductase</shortName>
        <shortName evidence="2">P5CR</shortName>
        <ecNumber evidence="2">1.5.1.2</ecNumber>
    </recommendedName>
    <alternativeName>
        <fullName evidence="2">PCA reductase</fullName>
    </alternativeName>
</protein>
<comment type="function">
    <text evidence="2">Catalyzes the reduction of 1-pyrroline-5-carboxylate (PCA) to L-proline.</text>
</comment>
<dbReference type="PANTHER" id="PTHR11645:SF51">
    <property type="entry name" value="COME OPERON PROTEIN 4"/>
    <property type="match status" value="1"/>
</dbReference>
<dbReference type="Pfam" id="PF03807">
    <property type="entry name" value="F420_oxidored"/>
    <property type="match status" value="1"/>
</dbReference>
<dbReference type="InterPro" id="IPR008927">
    <property type="entry name" value="6-PGluconate_DH-like_C_sf"/>
</dbReference>
<dbReference type="PROSITE" id="PS00521">
    <property type="entry name" value="P5CR"/>
    <property type="match status" value="1"/>
</dbReference>
<dbReference type="InterPro" id="IPR000304">
    <property type="entry name" value="Pyrroline-COOH_reductase"/>
</dbReference>